<dbReference type="AlphaFoldDB" id="A0A366QSH4"/>
<dbReference type="CDD" id="cd12148">
    <property type="entry name" value="fungal_TF_MHR"/>
    <property type="match status" value="1"/>
</dbReference>
<dbReference type="PANTHER" id="PTHR47256">
    <property type="entry name" value="ZN(II)2CYS6 TRANSCRIPTION FACTOR (EUROFUNG)-RELATED"/>
    <property type="match status" value="1"/>
</dbReference>
<reference evidence="2 3" key="1">
    <citation type="submission" date="2018-06" db="EMBL/GenBank/DDBJ databases">
        <title>Fusarium incarnatum-equiseti species complex species 28.</title>
        <authorList>
            <person name="Gardiner D.M."/>
        </authorList>
    </citation>
    <scope>NUCLEOTIDE SEQUENCE [LARGE SCALE GENOMIC DNA]</scope>
    <source>
        <strain evidence="2 3">FIESC_28</strain>
    </source>
</reference>
<evidence type="ECO:0008006" key="4">
    <source>
        <dbReference type="Google" id="ProtNLM"/>
    </source>
</evidence>
<dbReference type="PANTHER" id="PTHR47256:SF1">
    <property type="entry name" value="ZN(II)2CYS6 TRANSCRIPTION FACTOR (EUROFUNG)"/>
    <property type="match status" value="1"/>
</dbReference>
<dbReference type="Proteomes" id="UP000253153">
    <property type="component" value="Unassembled WGS sequence"/>
</dbReference>
<feature type="compositionally biased region" description="Low complexity" evidence="1">
    <location>
        <begin position="8"/>
        <end position="22"/>
    </location>
</feature>
<comment type="caution">
    <text evidence="2">The sequence shown here is derived from an EMBL/GenBank/DDBJ whole genome shotgun (WGS) entry which is preliminary data.</text>
</comment>
<protein>
    <recommendedName>
        <fullName evidence="4">Transcription factor domain-containing protein</fullName>
    </recommendedName>
</protein>
<accession>A0A366QSH4</accession>
<keyword evidence="3" id="KW-1185">Reference proteome</keyword>
<dbReference type="OrthoDB" id="10261408at2759"/>
<evidence type="ECO:0000313" key="3">
    <source>
        <dbReference type="Proteomes" id="UP000253153"/>
    </source>
</evidence>
<proteinExistence type="predicted"/>
<dbReference type="GeneID" id="42000258"/>
<feature type="region of interest" description="Disordered" evidence="1">
    <location>
        <begin position="1"/>
        <end position="32"/>
    </location>
</feature>
<name>A0A366QSH4_9HYPO</name>
<dbReference type="InterPro" id="IPR053187">
    <property type="entry name" value="Notoamide_regulator"/>
</dbReference>
<evidence type="ECO:0000256" key="1">
    <source>
        <dbReference type="SAM" id="MobiDB-lite"/>
    </source>
</evidence>
<organism evidence="2 3">
    <name type="scientific">Fusarium coffeatum</name>
    <dbReference type="NCBI Taxonomy" id="231269"/>
    <lineage>
        <taxon>Eukaryota</taxon>
        <taxon>Fungi</taxon>
        <taxon>Dikarya</taxon>
        <taxon>Ascomycota</taxon>
        <taxon>Pezizomycotina</taxon>
        <taxon>Sordariomycetes</taxon>
        <taxon>Hypocreomycetidae</taxon>
        <taxon>Hypocreales</taxon>
        <taxon>Nectriaceae</taxon>
        <taxon>Fusarium</taxon>
        <taxon>Fusarium incarnatum-equiseti species complex</taxon>
    </lineage>
</organism>
<dbReference type="RefSeq" id="XP_031010984.1">
    <property type="nucleotide sequence ID" value="XM_031164962.1"/>
</dbReference>
<dbReference type="EMBL" id="QKXC01000326">
    <property type="protein sequence ID" value="RBR07086.1"/>
    <property type="molecule type" value="Genomic_DNA"/>
</dbReference>
<sequence>MAPPKLRALQPSPLPTASSTSPGNQPLPGPVRKAGYVPACEPCRKRKKKVRDTDCLPRLCGPGQLEKLASYLNSEPVFIVDLLTTLPYFEALELFNMLREMPRGKETSETQIPSIPLAPLQPQNLNKSLLPSNPMIQELTVRHPIAYPVLLPMAVSDLPLEELTSRRPGMTATQVLRDTGSPSSADMILDDDEEAEDDALFEFCSGLPHLTQSYVEYLQKVDLTLWMELPIPNETAVRVIALYLNNDYPVLPFFHADLFLQDLCHKRPYFCSALLISALLGWACLRQQACTCIDPETASWSPLLFADAQKRWSQLNPDESITITSLSALQFMCMTAITHGQDDLGLDYLRQVLKLGQKMGILNAEPGAQAGWLTGYPDWIRASSYAAWGAYNLASIVSLHFHMVHVHTAPELPMPGGFEDDSRIQDGKLHVSRVNGQVFRASCKLWVIFATIVKRYYGQSDASDQTPSVEFAEKIYRQLLGWADELPLELVRQPGSCHGVHMLHIYLHAIITDLFRPLLQGEFSSAPLRTFEADNATPQTVYHASIGQMKRLLLSHRSDMGPEVLSIFWQSCVIYVANAVIHGGEDQQERQFYVKLGLTGLQELYLSYRVSGKVVKAIAAMAIRNGVLDKDQAVDVRRRLEETAGRFEMDSQAVGKWVIDLDLAVTDFAGAQVGKLAEDFDSIGGVLKVIN</sequence>
<gene>
    <name evidence="2" type="ORF">FIESC28_10832</name>
</gene>
<evidence type="ECO:0000313" key="2">
    <source>
        <dbReference type="EMBL" id="RBR07086.1"/>
    </source>
</evidence>